<dbReference type="InterPro" id="IPR014757">
    <property type="entry name" value="Tscrpt_reg_IclR_C"/>
</dbReference>
<dbReference type="SUPFAM" id="SSF55781">
    <property type="entry name" value="GAF domain-like"/>
    <property type="match status" value="1"/>
</dbReference>
<feature type="domain" description="HTH iclR-type" evidence="4">
    <location>
        <begin position="10"/>
        <end position="69"/>
    </location>
</feature>
<dbReference type="Gene3D" id="3.30.450.40">
    <property type="match status" value="1"/>
</dbReference>
<keyword evidence="2" id="KW-0238">DNA-binding</keyword>
<dbReference type="GO" id="GO:0006355">
    <property type="term" value="P:regulation of DNA-templated transcription"/>
    <property type="evidence" value="ECO:0007669"/>
    <property type="project" value="UniProtKB-ARBA"/>
</dbReference>
<proteinExistence type="predicted"/>
<dbReference type="GO" id="GO:0003677">
    <property type="term" value="F:DNA binding"/>
    <property type="evidence" value="ECO:0007669"/>
    <property type="project" value="UniProtKB-KW"/>
</dbReference>
<name>A0ABD5S039_9EURY</name>
<dbReference type="InterPro" id="IPR029016">
    <property type="entry name" value="GAF-like_dom_sf"/>
</dbReference>
<dbReference type="EMBL" id="JBHSWU010000335">
    <property type="protein sequence ID" value="MFC6724956.1"/>
    <property type="molecule type" value="Genomic_DNA"/>
</dbReference>
<protein>
    <submittedName>
        <fullName evidence="6">IclR family transcriptional regulator</fullName>
    </submittedName>
</protein>
<accession>A0ABD5S039</accession>
<evidence type="ECO:0000259" key="5">
    <source>
        <dbReference type="PROSITE" id="PS51078"/>
    </source>
</evidence>
<dbReference type="Pfam" id="PF01614">
    <property type="entry name" value="IclR_C"/>
    <property type="match status" value="1"/>
</dbReference>
<keyword evidence="1" id="KW-0805">Transcription regulation</keyword>
<evidence type="ECO:0000256" key="3">
    <source>
        <dbReference type="ARBA" id="ARBA00023163"/>
    </source>
</evidence>
<dbReference type="InterPro" id="IPR036388">
    <property type="entry name" value="WH-like_DNA-bd_sf"/>
</dbReference>
<gene>
    <name evidence="6" type="ORF">ACFQE1_11345</name>
</gene>
<dbReference type="PROSITE" id="PS51077">
    <property type="entry name" value="HTH_ICLR"/>
    <property type="match status" value="1"/>
</dbReference>
<dbReference type="AlphaFoldDB" id="A0ABD5S039"/>
<dbReference type="InterPro" id="IPR036390">
    <property type="entry name" value="WH_DNA-bd_sf"/>
</dbReference>
<evidence type="ECO:0000259" key="4">
    <source>
        <dbReference type="PROSITE" id="PS51077"/>
    </source>
</evidence>
<dbReference type="PANTHER" id="PTHR30136:SF35">
    <property type="entry name" value="HTH-TYPE TRANSCRIPTIONAL REGULATOR RV1719"/>
    <property type="match status" value="1"/>
</dbReference>
<evidence type="ECO:0000313" key="6">
    <source>
        <dbReference type="EMBL" id="MFC6724956.1"/>
    </source>
</evidence>
<comment type="caution">
    <text evidence="6">The sequence shown here is derived from an EMBL/GenBank/DDBJ whole genome shotgun (WGS) entry which is preliminary data.</text>
</comment>
<evidence type="ECO:0000313" key="7">
    <source>
        <dbReference type="Proteomes" id="UP001596328"/>
    </source>
</evidence>
<evidence type="ECO:0000256" key="1">
    <source>
        <dbReference type="ARBA" id="ARBA00023015"/>
    </source>
</evidence>
<dbReference type="InterPro" id="IPR050707">
    <property type="entry name" value="HTH_MetabolicPath_Reg"/>
</dbReference>
<dbReference type="InterPro" id="IPR005471">
    <property type="entry name" value="Tscrpt_reg_IclR_N"/>
</dbReference>
<reference evidence="6 7" key="1">
    <citation type="journal article" date="2019" name="Int. J. Syst. Evol. Microbiol.">
        <title>The Global Catalogue of Microorganisms (GCM) 10K type strain sequencing project: providing services to taxonomists for standard genome sequencing and annotation.</title>
        <authorList>
            <consortium name="The Broad Institute Genomics Platform"/>
            <consortium name="The Broad Institute Genome Sequencing Center for Infectious Disease"/>
            <person name="Wu L."/>
            <person name="Ma J."/>
        </authorList>
    </citation>
    <scope>NUCLEOTIDE SEQUENCE [LARGE SCALE GENOMIC DNA]</scope>
    <source>
        <strain evidence="6 7">NBRC 111368</strain>
    </source>
</reference>
<keyword evidence="3" id="KW-0804">Transcription</keyword>
<dbReference type="PANTHER" id="PTHR30136">
    <property type="entry name" value="HELIX-TURN-HELIX TRANSCRIPTIONAL REGULATOR, ICLR FAMILY"/>
    <property type="match status" value="1"/>
</dbReference>
<dbReference type="Gene3D" id="1.10.10.10">
    <property type="entry name" value="Winged helix-like DNA-binding domain superfamily/Winged helix DNA-binding domain"/>
    <property type="match status" value="1"/>
</dbReference>
<feature type="domain" description="IclR-ED" evidence="5">
    <location>
        <begin position="70"/>
        <end position="254"/>
    </location>
</feature>
<dbReference type="PROSITE" id="PS51078">
    <property type="entry name" value="ICLR_ED"/>
    <property type="match status" value="1"/>
</dbReference>
<dbReference type="Proteomes" id="UP001596328">
    <property type="component" value="Unassembled WGS sequence"/>
</dbReference>
<sequence>MDRQTDSKTLRTTATSIEVLELLDELDGARVTQLAERMEAPKSTVHGHLATLRAKQFVLKRGDIYYLGPELLRLGNHVRTRKEGYVLAREYTERLYDSIGFRSIFTTEMDGKAVFLHTASGSKMGWAHERLGNQLYLHDTAVGKAILAELPRRRIEQILDEWGMPRETENTITSREALFEELETVRERGYATNHAENLPDLYGIGVAATEQSGNVVGGFSITGPEHSFVDEGRERQLADAVIEIVNEYELELSLV</sequence>
<dbReference type="SMART" id="SM00346">
    <property type="entry name" value="HTH_ICLR"/>
    <property type="match status" value="1"/>
</dbReference>
<keyword evidence="7" id="KW-1185">Reference proteome</keyword>
<dbReference type="Pfam" id="PF09339">
    <property type="entry name" value="HTH_IclR"/>
    <property type="match status" value="1"/>
</dbReference>
<organism evidence="6 7">
    <name type="scientific">Halobium palmae</name>
    <dbReference type="NCBI Taxonomy" id="1776492"/>
    <lineage>
        <taxon>Archaea</taxon>
        <taxon>Methanobacteriati</taxon>
        <taxon>Methanobacteriota</taxon>
        <taxon>Stenosarchaea group</taxon>
        <taxon>Halobacteria</taxon>
        <taxon>Halobacteriales</taxon>
        <taxon>Haloferacaceae</taxon>
        <taxon>Halobium</taxon>
    </lineage>
</organism>
<evidence type="ECO:0000256" key="2">
    <source>
        <dbReference type="ARBA" id="ARBA00023125"/>
    </source>
</evidence>
<dbReference type="SUPFAM" id="SSF46785">
    <property type="entry name" value="Winged helix' DNA-binding domain"/>
    <property type="match status" value="1"/>
</dbReference>